<feature type="repeat" description="WD" evidence="6">
    <location>
        <begin position="272"/>
        <end position="313"/>
    </location>
</feature>
<feature type="chain" id="PRO_5012494063" evidence="7">
    <location>
        <begin position="31"/>
        <end position="397"/>
    </location>
</feature>
<dbReference type="Pfam" id="PF00400">
    <property type="entry name" value="WD40"/>
    <property type="match status" value="4"/>
</dbReference>
<dbReference type="Proteomes" id="UP001412239">
    <property type="component" value="Unassembled WGS sequence"/>
</dbReference>
<dbReference type="InterPro" id="IPR019775">
    <property type="entry name" value="WD40_repeat_CS"/>
</dbReference>
<name>A0A292PR51_9PEZI</name>
<dbReference type="SMART" id="SM00320">
    <property type="entry name" value="WD40"/>
    <property type="match status" value="7"/>
</dbReference>
<dbReference type="PROSITE" id="PS50294">
    <property type="entry name" value="WD_REPEATS_REGION"/>
    <property type="match status" value="2"/>
</dbReference>
<protein>
    <submittedName>
        <fullName evidence="8">Uncharacterized protein</fullName>
    </submittedName>
</protein>
<keyword evidence="4" id="KW-0689">Ribosomal protein</keyword>
<reference evidence="8" key="1">
    <citation type="submission" date="2015-10" db="EMBL/GenBank/DDBJ databases">
        <authorList>
            <person name="Regsiter A."/>
            <person name="william w."/>
        </authorList>
    </citation>
    <scope>NUCLEOTIDE SEQUENCE</scope>
    <source>
        <strain evidence="8">Montdore</strain>
    </source>
</reference>
<dbReference type="SUPFAM" id="SSF57829">
    <property type="entry name" value="Zn-binding ribosomal proteins"/>
    <property type="match status" value="1"/>
</dbReference>
<dbReference type="PROSITE" id="PS00678">
    <property type="entry name" value="WD_REPEATS_1"/>
    <property type="match status" value="1"/>
</dbReference>
<evidence type="ECO:0000256" key="2">
    <source>
        <dbReference type="ARBA" id="ARBA00022574"/>
    </source>
</evidence>
<evidence type="ECO:0000256" key="1">
    <source>
        <dbReference type="ARBA" id="ARBA00008560"/>
    </source>
</evidence>
<evidence type="ECO:0000256" key="3">
    <source>
        <dbReference type="ARBA" id="ARBA00022737"/>
    </source>
</evidence>
<evidence type="ECO:0000256" key="5">
    <source>
        <dbReference type="ARBA" id="ARBA00023274"/>
    </source>
</evidence>
<keyword evidence="3" id="KW-0677">Repeat</keyword>
<proteinExistence type="inferred from homology"/>
<dbReference type="Pfam" id="PF01783">
    <property type="entry name" value="Ribosomal_L32p"/>
    <property type="match status" value="1"/>
</dbReference>
<keyword evidence="7" id="KW-0732">Signal</keyword>
<gene>
    <name evidence="8" type="ORF">GSTUAT00006299001</name>
</gene>
<sequence>MAIPLLSLTRLGLLHSIGSLLPILPLPALAVPAAAHLNIPKFLPGIWESILRAVPKKKQSHSRKRMRQLAGKALQDITALNDCPACGKVKRQNMLCKPCSGSHPSDIFAIAVNTAYAISAGGDSSIQVWSLHGPDHHLVHKFENAHPLGVHHLATNKDGRFAASAGFDGTINIWDLESLSLIKQVAKGRSSGEVWAIALSPTGKFMAATTYNGRVCVYDVFEAGEKLREYETKGSFGMSVDISADGKLIASGHENGGVYIFNNETGKIHHSLPGLIRTVRSVAFSPGGRLLAAAGDSNIIALYDIISGEQVGNLSGHSSWIFSISWSKTGEYILSGAFNGKVKVWSTDTKTCVATHTENDKALYGVKWIPKFSGVGEGFFTAGANGKLCFYREATGS</sequence>
<evidence type="ECO:0000313" key="8">
    <source>
        <dbReference type="EMBL" id="CUS09584.1"/>
    </source>
</evidence>
<keyword evidence="9" id="KW-1185">Reference proteome</keyword>
<feature type="repeat" description="WD" evidence="6">
    <location>
        <begin position="314"/>
        <end position="355"/>
    </location>
</feature>
<dbReference type="InterPro" id="IPR051510">
    <property type="entry name" value="SKI8"/>
</dbReference>
<dbReference type="SUPFAM" id="SSF50978">
    <property type="entry name" value="WD40 repeat-like"/>
    <property type="match status" value="1"/>
</dbReference>
<evidence type="ECO:0000313" key="9">
    <source>
        <dbReference type="Proteomes" id="UP001412239"/>
    </source>
</evidence>
<dbReference type="PANTHER" id="PTHR44090:SF1">
    <property type="entry name" value="SUPERKILLER COMPLEX PROTEIN 8"/>
    <property type="match status" value="1"/>
</dbReference>
<organism evidence="8 9">
    <name type="scientific">Tuber aestivum</name>
    <name type="common">summer truffle</name>
    <dbReference type="NCBI Taxonomy" id="59557"/>
    <lineage>
        <taxon>Eukaryota</taxon>
        <taxon>Fungi</taxon>
        <taxon>Dikarya</taxon>
        <taxon>Ascomycota</taxon>
        <taxon>Pezizomycotina</taxon>
        <taxon>Pezizomycetes</taxon>
        <taxon>Pezizales</taxon>
        <taxon>Tuberaceae</taxon>
        <taxon>Tuber</taxon>
    </lineage>
</organism>
<dbReference type="GO" id="GO:0015934">
    <property type="term" value="C:large ribosomal subunit"/>
    <property type="evidence" value="ECO:0007669"/>
    <property type="project" value="InterPro"/>
</dbReference>
<dbReference type="InterPro" id="IPR015943">
    <property type="entry name" value="WD40/YVTN_repeat-like_dom_sf"/>
</dbReference>
<dbReference type="GO" id="GO:0003735">
    <property type="term" value="F:structural constituent of ribosome"/>
    <property type="evidence" value="ECO:0007669"/>
    <property type="project" value="InterPro"/>
</dbReference>
<evidence type="ECO:0000256" key="7">
    <source>
        <dbReference type="SAM" id="SignalP"/>
    </source>
</evidence>
<evidence type="ECO:0000256" key="4">
    <source>
        <dbReference type="ARBA" id="ARBA00022980"/>
    </source>
</evidence>
<dbReference type="PROSITE" id="PS50082">
    <property type="entry name" value="WD_REPEATS_2"/>
    <property type="match status" value="3"/>
</dbReference>
<dbReference type="InterPro" id="IPR001680">
    <property type="entry name" value="WD40_rpt"/>
</dbReference>
<dbReference type="CDD" id="cd00200">
    <property type="entry name" value="WD40"/>
    <property type="match status" value="1"/>
</dbReference>
<dbReference type="GO" id="GO:0005634">
    <property type="term" value="C:nucleus"/>
    <property type="evidence" value="ECO:0007669"/>
    <property type="project" value="TreeGrafter"/>
</dbReference>
<accession>A0A292PR51</accession>
<keyword evidence="5" id="KW-0687">Ribonucleoprotein</keyword>
<dbReference type="Gene3D" id="2.130.10.10">
    <property type="entry name" value="YVTN repeat-like/Quinoprotein amine dehydrogenase"/>
    <property type="match status" value="1"/>
</dbReference>
<comment type="similarity">
    <text evidence="1">Belongs to the bacterial ribosomal protein bL32 family.</text>
</comment>
<dbReference type="PANTHER" id="PTHR44090">
    <property type="entry name" value="WD REPEAT-CONTAINING PROTEIN 61"/>
    <property type="match status" value="1"/>
</dbReference>
<dbReference type="InterPro" id="IPR002677">
    <property type="entry name" value="Ribosomal_bL32"/>
</dbReference>
<dbReference type="InterPro" id="IPR011332">
    <property type="entry name" value="Ribosomal_zn-bd"/>
</dbReference>
<dbReference type="NCBIfam" id="TIGR01031">
    <property type="entry name" value="rpmF_bact"/>
    <property type="match status" value="1"/>
</dbReference>
<evidence type="ECO:0000256" key="6">
    <source>
        <dbReference type="PROSITE-ProRule" id="PRU00221"/>
    </source>
</evidence>
<feature type="signal peptide" evidence="7">
    <location>
        <begin position="1"/>
        <end position="30"/>
    </location>
</feature>
<dbReference type="GO" id="GO:0006412">
    <property type="term" value="P:translation"/>
    <property type="evidence" value="ECO:0007669"/>
    <property type="project" value="InterPro"/>
</dbReference>
<dbReference type="AlphaFoldDB" id="A0A292PR51"/>
<feature type="repeat" description="WD" evidence="6">
    <location>
        <begin position="143"/>
        <end position="184"/>
    </location>
</feature>
<dbReference type="EMBL" id="LN891076">
    <property type="protein sequence ID" value="CUS09584.1"/>
    <property type="molecule type" value="Genomic_DNA"/>
</dbReference>
<keyword evidence="2 6" id="KW-0853">WD repeat</keyword>
<dbReference type="InterPro" id="IPR036322">
    <property type="entry name" value="WD40_repeat_dom_sf"/>
</dbReference>